<evidence type="ECO:0000313" key="14">
    <source>
        <dbReference type="EMBL" id="MBB6092293.1"/>
    </source>
</evidence>
<dbReference type="GO" id="GO:0004609">
    <property type="term" value="F:phosphatidylserine decarboxylase activity"/>
    <property type="evidence" value="ECO:0007669"/>
    <property type="project" value="UniProtKB-EC"/>
</dbReference>
<reference evidence="14 15" key="1">
    <citation type="submission" date="2020-08" db="EMBL/GenBank/DDBJ databases">
        <title>Genomic Encyclopedia of Type Strains, Phase IV (KMG-IV): sequencing the most valuable type-strain genomes for metagenomic binning, comparative biology and taxonomic classification.</title>
        <authorList>
            <person name="Goeker M."/>
        </authorList>
    </citation>
    <scope>NUCLEOTIDE SEQUENCE [LARGE SCALE GENOMIC DNA]</scope>
    <source>
        <strain evidence="14 15">DSM 26723</strain>
    </source>
</reference>
<evidence type="ECO:0000256" key="9">
    <source>
        <dbReference type="ARBA" id="ARBA00023239"/>
    </source>
</evidence>
<keyword evidence="8" id="KW-0594">Phospholipid biosynthesis</keyword>
<evidence type="ECO:0000256" key="11">
    <source>
        <dbReference type="ARBA" id="ARBA00023317"/>
    </source>
</evidence>
<dbReference type="Proteomes" id="UP000588068">
    <property type="component" value="Unassembled WGS sequence"/>
</dbReference>
<evidence type="ECO:0000256" key="7">
    <source>
        <dbReference type="ARBA" id="ARBA00023145"/>
    </source>
</evidence>
<dbReference type="AlphaFoldDB" id="A0A841HHX4"/>
<evidence type="ECO:0000256" key="13">
    <source>
        <dbReference type="SAM" id="Phobius"/>
    </source>
</evidence>
<dbReference type="GO" id="GO:0006646">
    <property type="term" value="P:phosphatidylethanolamine biosynthetic process"/>
    <property type="evidence" value="ECO:0007669"/>
    <property type="project" value="UniProtKB-UniPathway"/>
</dbReference>
<evidence type="ECO:0000256" key="5">
    <source>
        <dbReference type="ARBA" id="ARBA00022793"/>
    </source>
</evidence>
<evidence type="ECO:0000256" key="3">
    <source>
        <dbReference type="ARBA" id="ARBA00012243"/>
    </source>
</evidence>
<proteinExistence type="predicted"/>
<evidence type="ECO:0000256" key="2">
    <source>
        <dbReference type="ARBA" id="ARBA00005189"/>
    </source>
</evidence>
<dbReference type="PANTHER" id="PTHR10067:SF6">
    <property type="entry name" value="PHOSPHATIDYLSERINE DECARBOXYLASE PROENZYME, MITOCHONDRIAL"/>
    <property type="match status" value="1"/>
</dbReference>
<dbReference type="InterPro" id="IPR003817">
    <property type="entry name" value="PS_Dcarbxylase"/>
</dbReference>
<name>A0A841HHX4_9GAMM</name>
<dbReference type="NCBIfam" id="TIGR00163">
    <property type="entry name" value="PS_decarb"/>
    <property type="match status" value="1"/>
</dbReference>
<keyword evidence="15" id="KW-1185">Reference proteome</keyword>
<keyword evidence="5" id="KW-0210">Decarboxylase</keyword>
<keyword evidence="13" id="KW-0472">Membrane</keyword>
<keyword evidence="9 14" id="KW-0456">Lyase</keyword>
<accession>A0A841HHX4</accession>
<evidence type="ECO:0000256" key="8">
    <source>
        <dbReference type="ARBA" id="ARBA00023209"/>
    </source>
</evidence>
<keyword evidence="6" id="KW-0443">Lipid metabolism</keyword>
<evidence type="ECO:0000256" key="12">
    <source>
        <dbReference type="ARBA" id="ARBA00024326"/>
    </source>
</evidence>
<feature type="transmembrane region" description="Helical" evidence="13">
    <location>
        <begin position="206"/>
        <end position="224"/>
    </location>
</feature>
<dbReference type="EMBL" id="JACHHZ010000001">
    <property type="protein sequence ID" value="MBB6092293.1"/>
    <property type="molecule type" value="Genomic_DNA"/>
</dbReference>
<comment type="pathway">
    <text evidence="2">Lipid metabolism.</text>
</comment>
<dbReference type="RefSeq" id="WP_184330028.1">
    <property type="nucleotide sequence ID" value="NZ_JACHHZ010000001.1"/>
</dbReference>
<evidence type="ECO:0000256" key="1">
    <source>
        <dbReference type="ARBA" id="ARBA00001928"/>
    </source>
</evidence>
<keyword evidence="10" id="KW-1208">Phospholipid metabolism</keyword>
<keyword evidence="13" id="KW-1133">Transmembrane helix</keyword>
<keyword evidence="13" id="KW-0812">Transmembrane</keyword>
<keyword evidence="4" id="KW-0444">Lipid biosynthesis</keyword>
<dbReference type="PANTHER" id="PTHR10067">
    <property type="entry name" value="PHOSPHATIDYLSERINE DECARBOXYLASE"/>
    <property type="match status" value="1"/>
</dbReference>
<comment type="caution">
    <text evidence="14">The sequence shown here is derived from an EMBL/GenBank/DDBJ whole genome shotgun (WGS) entry which is preliminary data.</text>
</comment>
<evidence type="ECO:0000313" key="15">
    <source>
        <dbReference type="Proteomes" id="UP000588068"/>
    </source>
</evidence>
<gene>
    <name evidence="14" type="ORF">HNQ60_001139</name>
</gene>
<evidence type="ECO:0000256" key="6">
    <source>
        <dbReference type="ARBA" id="ARBA00023098"/>
    </source>
</evidence>
<evidence type="ECO:0000256" key="10">
    <source>
        <dbReference type="ARBA" id="ARBA00023264"/>
    </source>
</evidence>
<keyword evidence="11" id="KW-0670">Pyruvate</keyword>
<dbReference type="Pfam" id="PF02666">
    <property type="entry name" value="PS_Dcarbxylase"/>
    <property type="match status" value="1"/>
</dbReference>
<comment type="cofactor">
    <cofactor evidence="1">
        <name>pyruvate</name>
        <dbReference type="ChEBI" id="CHEBI:15361"/>
    </cofactor>
</comment>
<comment type="pathway">
    <text evidence="12">Phospholipid metabolism; phosphatidylethanolamine biosynthesis.</text>
</comment>
<keyword evidence="7" id="KW-0865">Zymogen</keyword>
<evidence type="ECO:0000256" key="4">
    <source>
        <dbReference type="ARBA" id="ARBA00022516"/>
    </source>
</evidence>
<sequence length="294" mass="33078">MKTRTQSVRSRIFDQEDINFALTNLVPRRWLTRMIGRLSRIENPLVARTSIGIWRMFSDLDLSEARATSFRSMRDCFTRELKEGARPIDPDPQTFTSPSDGMVAACGRITNGLLLQAKGLKYELAELLGDDGLADRFRGGSFATLRLKSSMYHRFHAPYDCQVHSVTHFHGDTWNVNPATLKRVPRVYCRNERAVVLVRLRPSGHVIALVPIGAILVASIRLHFLDTTLHMKRAGPSVHQVSARLSKGQEMGWFEQGSTIVVVAPRGLELADAVKEGELIRMGRPLMRLTRSMG</sequence>
<organism evidence="14 15">
    <name type="scientific">Povalibacter uvarum</name>
    <dbReference type="NCBI Taxonomy" id="732238"/>
    <lineage>
        <taxon>Bacteria</taxon>
        <taxon>Pseudomonadati</taxon>
        <taxon>Pseudomonadota</taxon>
        <taxon>Gammaproteobacteria</taxon>
        <taxon>Steroidobacterales</taxon>
        <taxon>Steroidobacteraceae</taxon>
        <taxon>Povalibacter</taxon>
    </lineage>
</organism>
<dbReference type="UniPathway" id="UPA00558"/>
<dbReference type="EC" id="4.1.1.65" evidence="3"/>
<dbReference type="InterPro" id="IPR033177">
    <property type="entry name" value="PSD-B"/>
</dbReference>
<protein>
    <recommendedName>
        <fullName evidence="3">phosphatidylserine decarboxylase</fullName>
        <ecNumber evidence="3">4.1.1.65</ecNumber>
    </recommendedName>
</protein>